<evidence type="ECO:0000256" key="3">
    <source>
        <dbReference type="ARBA" id="ARBA00023161"/>
    </source>
</evidence>
<reference evidence="7 8" key="1">
    <citation type="journal article" date="2017" name="Int. J. Parasitol.">
        <title>The genome of the protozoan parasite Cystoisospora suis and a reverse vaccinology approach to identify vaccine candidates.</title>
        <authorList>
            <person name="Palmieri N."/>
            <person name="Shrestha A."/>
            <person name="Ruttkowski B."/>
            <person name="Beck T."/>
            <person name="Vogl C."/>
            <person name="Tomley F."/>
            <person name="Blake D.P."/>
            <person name="Joachim A."/>
        </authorList>
    </citation>
    <scope>NUCLEOTIDE SEQUENCE [LARGE SCALE GENOMIC DNA]</scope>
    <source>
        <strain evidence="7 8">Wien I</strain>
    </source>
</reference>
<sequence>MQRNHCAVSLVLHSRAFFSCLRCSPSLLLEEKLCFPIMPPRGVIYRPRALQPSSSLSADAPLDPESTPVSFSSSPSAIPTATVSKAPTIIPSFILTKQQLVPAKKISPPVRSRTSSTSNESTNDVKGKSPSVSDTPPHSSKSATLLSQSVPSSSSVAARQAKSPSFVGRHGGGGSHRHSRVREPFLGASALSGQHHQLVWKSVNSNLPSPKKSETEGEYARVKGARKTGSSLTAVATLRDKEDTDKGRASPSPKKGDGGGGSSRELREQEREEEDHHSKGRLSSSEKKKESSIYPELPPNSEGRREEETKTKRSDLGVDGSGSRDRSGGEGKVPADIQASAPDGVHAITQTYKSKSETKVVVRLLPPSVTEEDLLALLSDSSLKEKIAWSRFFSGRQGDVGGDKPSRNSVWYLNFSTAQDANDFIQFFHGKPFVDERHNTYKAVARLAPYQKTPRKKPTDKREGTLEDASVYVDFLEKLKNGQLDEPPPPSPGTEELEVIKDDDGVVLSSLVLAMRQKYGVKTLVQGKPYTLATWRKRFCLQSLEGEGDGSEEEEESAVANPRPVPTSSKKGKSERGKGKKISHHRDGSEAGEKRERGQRDPRERTSGTGPGFVFYAPRPIVDKPSHAESTDHQRWGASSAEKTRSPTETTSDSRRVNRGEGDRDSNSHNVSVRVMSRALLGIQKRPQAGGGGEDGDDHRNMSAGSHAAAGATERRQGQNENGRRREGKRG</sequence>
<comment type="similarity">
    <text evidence="2">Belongs to the RENT3 family.</text>
</comment>
<keyword evidence="8" id="KW-1185">Reference proteome</keyword>
<evidence type="ECO:0000256" key="1">
    <source>
        <dbReference type="ARBA" id="ARBA00004123"/>
    </source>
</evidence>
<accession>A0A2C6KUJ9</accession>
<comment type="subcellular location">
    <subcellularLocation>
        <location evidence="1">Nucleus</location>
    </subcellularLocation>
</comment>
<dbReference type="Pfam" id="PF03467">
    <property type="entry name" value="Smg4_UPF3"/>
    <property type="match status" value="1"/>
</dbReference>
<feature type="compositionally biased region" description="Acidic residues" evidence="5">
    <location>
        <begin position="546"/>
        <end position="557"/>
    </location>
</feature>
<dbReference type="SUPFAM" id="SSF54928">
    <property type="entry name" value="RNA-binding domain, RBD"/>
    <property type="match status" value="1"/>
</dbReference>
<comment type="caution">
    <text evidence="7">The sequence shown here is derived from an EMBL/GenBank/DDBJ whole genome shotgun (WGS) entry which is preliminary data.</text>
</comment>
<feature type="compositionally biased region" description="Basic and acidic residues" evidence="5">
    <location>
        <begin position="238"/>
        <end position="248"/>
    </location>
</feature>
<dbReference type="GO" id="GO:0045727">
    <property type="term" value="P:positive regulation of translation"/>
    <property type="evidence" value="ECO:0007669"/>
    <property type="project" value="TreeGrafter"/>
</dbReference>
<feature type="compositionally biased region" description="Basic and acidic residues" evidence="5">
    <location>
        <begin position="585"/>
        <end position="606"/>
    </location>
</feature>
<keyword evidence="4" id="KW-0539">Nucleus</keyword>
<dbReference type="InterPro" id="IPR035979">
    <property type="entry name" value="RBD_domain_sf"/>
</dbReference>
<dbReference type="PANTHER" id="PTHR13112">
    <property type="entry name" value="UPF3 REGULATOR OF NONSENSE TRANSCRIPTS-LIKE PROTEIN"/>
    <property type="match status" value="1"/>
</dbReference>
<dbReference type="InterPro" id="IPR039722">
    <property type="entry name" value="Upf3"/>
</dbReference>
<proteinExistence type="inferred from homology"/>
<feature type="compositionally biased region" description="Low complexity" evidence="5">
    <location>
        <begin position="142"/>
        <end position="161"/>
    </location>
</feature>
<dbReference type="Gene3D" id="3.30.70.330">
    <property type="match status" value="1"/>
</dbReference>
<feature type="region of interest" description="Disordered" evidence="5">
    <location>
        <begin position="104"/>
        <end position="180"/>
    </location>
</feature>
<evidence type="ECO:0000256" key="2">
    <source>
        <dbReference type="ARBA" id="ARBA00005991"/>
    </source>
</evidence>
<feature type="compositionally biased region" description="Polar residues" evidence="5">
    <location>
        <begin position="130"/>
        <end position="141"/>
    </location>
</feature>
<dbReference type="AlphaFoldDB" id="A0A2C6KUJ9"/>
<feature type="compositionally biased region" description="Basic and acidic residues" evidence="5">
    <location>
        <begin position="621"/>
        <end position="635"/>
    </location>
</feature>
<feature type="region of interest" description="Disordered" evidence="5">
    <location>
        <begin position="54"/>
        <end position="77"/>
    </location>
</feature>
<gene>
    <name evidence="7" type="ORF">CSUI_006387</name>
</gene>
<name>A0A2C6KUJ9_9APIC</name>
<dbReference type="GO" id="GO:0003729">
    <property type="term" value="F:mRNA binding"/>
    <property type="evidence" value="ECO:0007669"/>
    <property type="project" value="TreeGrafter"/>
</dbReference>
<dbReference type="RefSeq" id="XP_067921479.1">
    <property type="nucleotide sequence ID" value="XM_068066547.1"/>
</dbReference>
<feature type="domain" description="UPF3" evidence="6">
    <location>
        <begin position="356"/>
        <end position="491"/>
    </location>
</feature>
<feature type="region of interest" description="Disordered" evidence="5">
    <location>
        <begin position="480"/>
        <end position="500"/>
    </location>
</feature>
<feature type="region of interest" description="Disordered" evidence="5">
    <location>
        <begin position="203"/>
        <end position="344"/>
    </location>
</feature>
<dbReference type="VEuPathDB" id="ToxoDB:CSUI_006387"/>
<feature type="compositionally biased region" description="Basic and acidic residues" evidence="5">
    <location>
        <begin position="264"/>
        <end position="277"/>
    </location>
</feature>
<organism evidence="7 8">
    <name type="scientific">Cystoisospora suis</name>
    <dbReference type="NCBI Taxonomy" id="483139"/>
    <lineage>
        <taxon>Eukaryota</taxon>
        <taxon>Sar</taxon>
        <taxon>Alveolata</taxon>
        <taxon>Apicomplexa</taxon>
        <taxon>Conoidasida</taxon>
        <taxon>Coccidia</taxon>
        <taxon>Eucoccidiorida</taxon>
        <taxon>Eimeriorina</taxon>
        <taxon>Sarcocystidae</taxon>
        <taxon>Cystoisospora</taxon>
    </lineage>
</organism>
<dbReference type="GeneID" id="94429758"/>
<evidence type="ECO:0000313" key="8">
    <source>
        <dbReference type="Proteomes" id="UP000221165"/>
    </source>
</evidence>
<evidence type="ECO:0000256" key="5">
    <source>
        <dbReference type="SAM" id="MobiDB-lite"/>
    </source>
</evidence>
<feature type="compositionally biased region" description="Basic and acidic residues" evidence="5">
    <location>
        <begin position="713"/>
        <end position="731"/>
    </location>
</feature>
<feature type="region of interest" description="Disordered" evidence="5">
    <location>
        <begin position="546"/>
        <end position="731"/>
    </location>
</feature>
<protein>
    <submittedName>
        <fullName evidence="7">Smg-4 upf3 family protein</fullName>
    </submittedName>
</protein>
<dbReference type="InterPro" id="IPR012677">
    <property type="entry name" value="Nucleotide-bd_a/b_plait_sf"/>
</dbReference>
<dbReference type="InterPro" id="IPR005120">
    <property type="entry name" value="UPF3_dom"/>
</dbReference>
<feature type="compositionally biased region" description="Basic and acidic residues" evidence="5">
    <location>
        <begin position="211"/>
        <end position="221"/>
    </location>
</feature>
<dbReference type="CDD" id="cd12455">
    <property type="entry name" value="RRM_like_Smg4_UPF3"/>
    <property type="match status" value="1"/>
</dbReference>
<feature type="compositionally biased region" description="Basic and acidic residues" evidence="5">
    <location>
        <begin position="642"/>
        <end position="667"/>
    </location>
</feature>
<dbReference type="GO" id="GO:0005737">
    <property type="term" value="C:cytoplasm"/>
    <property type="evidence" value="ECO:0007669"/>
    <property type="project" value="TreeGrafter"/>
</dbReference>
<evidence type="ECO:0000313" key="7">
    <source>
        <dbReference type="EMBL" id="PHJ19783.1"/>
    </source>
</evidence>
<feature type="compositionally biased region" description="Basic and acidic residues" evidence="5">
    <location>
        <begin position="302"/>
        <end position="329"/>
    </location>
</feature>
<feature type="compositionally biased region" description="Low complexity" evidence="5">
    <location>
        <begin position="66"/>
        <end position="77"/>
    </location>
</feature>
<keyword evidence="3" id="KW-0866">Nonsense-mediated mRNA decay</keyword>
<dbReference type="GO" id="GO:0005730">
    <property type="term" value="C:nucleolus"/>
    <property type="evidence" value="ECO:0007669"/>
    <property type="project" value="TreeGrafter"/>
</dbReference>
<dbReference type="Proteomes" id="UP000221165">
    <property type="component" value="Unassembled WGS sequence"/>
</dbReference>
<evidence type="ECO:0000256" key="4">
    <source>
        <dbReference type="ARBA" id="ARBA00023242"/>
    </source>
</evidence>
<dbReference type="GO" id="GO:0000184">
    <property type="term" value="P:nuclear-transcribed mRNA catabolic process, nonsense-mediated decay"/>
    <property type="evidence" value="ECO:0007669"/>
    <property type="project" value="UniProtKB-KW"/>
</dbReference>
<dbReference type="EMBL" id="MIGC01003217">
    <property type="protein sequence ID" value="PHJ19783.1"/>
    <property type="molecule type" value="Genomic_DNA"/>
</dbReference>
<evidence type="ECO:0000259" key="6">
    <source>
        <dbReference type="Pfam" id="PF03467"/>
    </source>
</evidence>
<dbReference type="OrthoDB" id="18087at2759"/>
<feature type="compositionally biased region" description="Low complexity" evidence="5">
    <location>
        <begin position="107"/>
        <end position="122"/>
    </location>
</feature>
<dbReference type="PANTHER" id="PTHR13112:SF0">
    <property type="entry name" value="FI21285P1"/>
    <property type="match status" value="1"/>
</dbReference>